<organism evidence="1 2">
    <name type="scientific">Sphingomonas echinoides</name>
    <dbReference type="NCBI Taxonomy" id="59803"/>
    <lineage>
        <taxon>Bacteria</taxon>
        <taxon>Pseudomonadati</taxon>
        <taxon>Pseudomonadota</taxon>
        <taxon>Alphaproteobacteria</taxon>
        <taxon>Sphingomonadales</taxon>
        <taxon>Sphingomonadaceae</taxon>
        <taxon>Sphingomonas</taxon>
    </lineage>
</organism>
<proteinExistence type="predicted"/>
<protein>
    <submittedName>
        <fullName evidence="1">Uncharacterized protein</fullName>
    </submittedName>
</protein>
<dbReference type="EMBL" id="JAWXXV010000001">
    <property type="protein sequence ID" value="MDX5985774.1"/>
    <property type="molecule type" value="Genomic_DNA"/>
</dbReference>
<evidence type="ECO:0000313" key="1">
    <source>
        <dbReference type="EMBL" id="MDX5985774.1"/>
    </source>
</evidence>
<gene>
    <name evidence="1" type="ORF">SIL82_16085</name>
</gene>
<evidence type="ECO:0000313" key="2">
    <source>
        <dbReference type="Proteomes" id="UP001279660"/>
    </source>
</evidence>
<accession>A0ABU4PP95</accession>
<reference evidence="1 2" key="1">
    <citation type="submission" date="2023-11" db="EMBL/GenBank/DDBJ databases">
        <title>MicrobeMod: A computational toolkit for identifying prokaryotic methylation and restriction-modification with nanopore sequencing.</title>
        <authorList>
            <person name="Crits-Christoph A."/>
            <person name="Kang S.C."/>
            <person name="Lee H."/>
            <person name="Ostrov N."/>
        </authorList>
    </citation>
    <scope>NUCLEOTIDE SEQUENCE [LARGE SCALE GENOMIC DNA]</scope>
    <source>
        <strain evidence="1 2">ATCC 14820</strain>
    </source>
</reference>
<name>A0ABU4PP95_9SPHN</name>
<dbReference type="Proteomes" id="UP001279660">
    <property type="component" value="Unassembled WGS sequence"/>
</dbReference>
<sequence length="136" mass="15680">MAEKFEKLGPIFEHIGHELGRIVGGDPDKTYLYAELQEGVVGAGVFKDEGNHVRYFDPSRALIDLLVEAWETEEPSKRWEVIEYEVLGTKFNAVFKFPDELNPDDYEDERRDVALHARYGDKPVIYPPIPYPTRPL</sequence>
<dbReference type="RefSeq" id="WP_010407429.1">
    <property type="nucleotide sequence ID" value="NZ_JAWXXV010000001.1"/>
</dbReference>
<comment type="caution">
    <text evidence="1">The sequence shown here is derived from an EMBL/GenBank/DDBJ whole genome shotgun (WGS) entry which is preliminary data.</text>
</comment>
<keyword evidence="2" id="KW-1185">Reference proteome</keyword>